<feature type="region of interest" description="Disordered" evidence="1">
    <location>
        <begin position="152"/>
        <end position="190"/>
    </location>
</feature>
<protein>
    <submittedName>
        <fullName evidence="2">Uncharacterized protein</fullName>
    </submittedName>
</protein>
<evidence type="ECO:0000313" key="2">
    <source>
        <dbReference type="EMBL" id="RMC14980.1"/>
    </source>
</evidence>
<dbReference type="AlphaFoldDB" id="A0A3M0KW26"/>
<comment type="caution">
    <text evidence="2">The sequence shown here is derived from an EMBL/GenBank/DDBJ whole genome shotgun (WGS) entry which is preliminary data.</text>
</comment>
<sequence length="222" mass="25082">MSDYKLCKIWASKRDPDEATHLQQHKFYFYPKEPSVMANIIAWTLVNDTSKAWILQQLHDLCNKTERYPKRWVDILNEYSGPSCSAAVVDKYQFIMFLSITGVTRCEENDGDGFLKSRSGLFGKDHTLVHPLHPDLYPAEHNVQQLESLKSVSEGDLHRPPEVQPPTSAKSGSARLHSAEGSGMTANTPHPRIYQSDCRFQFSRVVFIQSASVSPGLDDAKE</sequence>
<evidence type="ECO:0000256" key="1">
    <source>
        <dbReference type="SAM" id="MobiDB-lite"/>
    </source>
</evidence>
<gene>
    <name evidence="2" type="ORF">DUI87_07159</name>
</gene>
<keyword evidence="3" id="KW-1185">Reference proteome</keyword>
<dbReference type="EMBL" id="QRBI01000104">
    <property type="protein sequence ID" value="RMC14980.1"/>
    <property type="molecule type" value="Genomic_DNA"/>
</dbReference>
<accession>A0A3M0KW26</accession>
<organism evidence="2 3">
    <name type="scientific">Hirundo rustica rustica</name>
    <dbReference type="NCBI Taxonomy" id="333673"/>
    <lineage>
        <taxon>Eukaryota</taxon>
        <taxon>Metazoa</taxon>
        <taxon>Chordata</taxon>
        <taxon>Craniata</taxon>
        <taxon>Vertebrata</taxon>
        <taxon>Euteleostomi</taxon>
        <taxon>Archelosauria</taxon>
        <taxon>Archosauria</taxon>
        <taxon>Dinosauria</taxon>
        <taxon>Saurischia</taxon>
        <taxon>Theropoda</taxon>
        <taxon>Coelurosauria</taxon>
        <taxon>Aves</taxon>
        <taxon>Neognathae</taxon>
        <taxon>Neoaves</taxon>
        <taxon>Telluraves</taxon>
        <taxon>Australaves</taxon>
        <taxon>Passeriformes</taxon>
        <taxon>Sylvioidea</taxon>
        <taxon>Hirundinidae</taxon>
        <taxon>Hirundo</taxon>
    </lineage>
</organism>
<name>A0A3M0KW26_HIRRU</name>
<reference evidence="2 3" key="1">
    <citation type="submission" date="2018-07" db="EMBL/GenBank/DDBJ databases">
        <title>A high quality draft genome assembly of the barn swallow (H. rustica rustica).</title>
        <authorList>
            <person name="Formenti G."/>
            <person name="Chiara M."/>
            <person name="Poveda L."/>
            <person name="Francoijs K.-J."/>
            <person name="Bonisoli-Alquati A."/>
            <person name="Canova L."/>
            <person name="Gianfranceschi L."/>
            <person name="Horner D.S."/>
            <person name="Saino N."/>
        </authorList>
    </citation>
    <scope>NUCLEOTIDE SEQUENCE [LARGE SCALE GENOMIC DNA]</scope>
    <source>
        <strain evidence="2">Chelidonia</strain>
        <tissue evidence="2">Blood</tissue>
    </source>
</reference>
<evidence type="ECO:0000313" key="3">
    <source>
        <dbReference type="Proteomes" id="UP000269221"/>
    </source>
</evidence>
<dbReference type="Proteomes" id="UP000269221">
    <property type="component" value="Unassembled WGS sequence"/>
</dbReference>
<proteinExistence type="predicted"/>